<dbReference type="Proteomes" id="UP000488506">
    <property type="component" value="Unassembled WGS sequence"/>
</dbReference>
<dbReference type="AlphaFoldDB" id="A0A833L078"/>
<comment type="caution">
    <text evidence="8">The sequence shown here is derived from an EMBL/GenBank/DDBJ whole genome shotgun (WGS) entry which is preliminary data.</text>
</comment>
<protein>
    <recommendedName>
        <fullName evidence="6">Transcription antitermination protein NusB</fullName>
    </recommendedName>
    <alternativeName>
        <fullName evidence="6">Antitermination factor NusB</fullName>
    </alternativeName>
</protein>
<dbReference type="GO" id="GO:0005829">
    <property type="term" value="C:cytosol"/>
    <property type="evidence" value="ECO:0007669"/>
    <property type="project" value="TreeGrafter"/>
</dbReference>
<name>A0A833L078_UNCSA</name>
<keyword evidence="5 6" id="KW-0804">Transcription</keyword>
<evidence type="ECO:0000256" key="5">
    <source>
        <dbReference type="ARBA" id="ARBA00023163"/>
    </source>
</evidence>
<evidence type="ECO:0000256" key="3">
    <source>
        <dbReference type="ARBA" id="ARBA00022884"/>
    </source>
</evidence>
<dbReference type="GO" id="GO:0003723">
    <property type="term" value="F:RNA binding"/>
    <property type="evidence" value="ECO:0007669"/>
    <property type="project" value="UniProtKB-UniRule"/>
</dbReference>
<gene>
    <name evidence="6" type="primary">nusB</name>
    <name evidence="8" type="ORF">FD145_1251</name>
</gene>
<dbReference type="Gene3D" id="1.10.940.10">
    <property type="entry name" value="NusB-like"/>
    <property type="match status" value="1"/>
</dbReference>
<dbReference type="HAMAP" id="MF_00073">
    <property type="entry name" value="NusB"/>
    <property type="match status" value="1"/>
</dbReference>
<comment type="similarity">
    <text evidence="1 6">Belongs to the NusB family.</text>
</comment>
<proteinExistence type="inferred from homology"/>
<evidence type="ECO:0000256" key="1">
    <source>
        <dbReference type="ARBA" id="ARBA00005952"/>
    </source>
</evidence>
<dbReference type="GO" id="GO:0006353">
    <property type="term" value="P:DNA-templated transcription termination"/>
    <property type="evidence" value="ECO:0007669"/>
    <property type="project" value="UniProtKB-UniRule"/>
</dbReference>
<comment type="function">
    <text evidence="6">Involved in transcription antitermination. Required for transcription of ribosomal RNA (rRNA) genes. Binds specifically to the boxA antiterminator sequence of the ribosomal RNA (rrn) operons.</text>
</comment>
<dbReference type="EMBL" id="WPAF01000024">
    <property type="protein sequence ID" value="KAF0133524.1"/>
    <property type="molecule type" value="Genomic_DNA"/>
</dbReference>
<dbReference type="InterPro" id="IPR035926">
    <property type="entry name" value="NusB-like_sf"/>
</dbReference>
<dbReference type="InterPro" id="IPR006027">
    <property type="entry name" value="NusB_RsmB_TIM44"/>
</dbReference>
<dbReference type="PANTHER" id="PTHR11078">
    <property type="entry name" value="N UTILIZATION SUBSTANCE PROTEIN B-RELATED"/>
    <property type="match status" value="1"/>
</dbReference>
<dbReference type="Pfam" id="PF01029">
    <property type="entry name" value="NusB"/>
    <property type="match status" value="1"/>
</dbReference>
<sequence>MGKRSTSRRVAMQALYQAEYGGIDIKESLKNIFEQEKLIDEAMEFSTSLAEGAYKQKDEIDLIIKKYLKDWKIGRMAGVDLNILRLAFYELIYTQTPLQIVINEAVEMAKKYSTLEAAKFINGILGAYKKEA</sequence>
<dbReference type="InterPro" id="IPR011605">
    <property type="entry name" value="NusB_fam"/>
</dbReference>
<evidence type="ECO:0000256" key="4">
    <source>
        <dbReference type="ARBA" id="ARBA00023015"/>
    </source>
</evidence>
<dbReference type="SUPFAM" id="SSF48013">
    <property type="entry name" value="NusB-like"/>
    <property type="match status" value="1"/>
</dbReference>
<accession>A0A833L078</accession>
<dbReference type="PANTHER" id="PTHR11078:SF3">
    <property type="entry name" value="ANTITERMINATION NUSB DOMAIN-CONTAINING PROTEIN"/>
    <property type="match status" value="1"/>
</dbReference>
<evidence type="ECO:0000313" key="9">
    <source>
        <dbReference type="Proteomes" id="UP000488506"/>
    </source>
</evidence>
<evidence type="ECO:0000256" key="6">
    <source>
        <dbReference type="HAMAP-Rule" id="MF_00073"/>
    </source>
</evidence>
<keyword evidence="4 6" id="KW-0805">Transcription regulation</keyword>
<feature type="domain" description="NusB/RsmB/TIM44" evidence="7">
    <location>
        <begin position="6"/>
        <end position="128"/>
    </location>
</feature>
<keyword evidence="3 6" id="KW-0694">RNA-binding</keyword>
<evidence type="ECO:0000313" key="8">
    <source>
        <dbReference type="EMBL" id="KAF0133524.1"/>
    </source>
</evidence>
<dbReference type="GO" id="GO:0031564">
    <property type="term" value="P:transcription antitermination"/>
    <property type="evidence" value="ECO:0007669"/>
    <property type="project" value="UniProtKB-KW"/>
</dbReference>
<keyword evidence="2 6" id="KW-0889">Transcription antitermination</keyword>
<reference evidence="8 9" key="1">
    <citation type="submission" date="2019-12" db="EMBL/GenBank/DDBJ databases">
        <authorList>
            <person name="Wolfe R."/>
            <person name="Danczak R."/>
            <person name="Wilkins M."/>
        </authorList>
    </citation>
    <scope>NUCLEOTIDE SEQUENCE [LARGE SCALE GENOMIC DNA]</scope>
    <source>
        <strain evidence="8">X2_MaxBin.013</strain>
    </source>
</reference>
<organism evidence="8 9">
    <name type="scientific">Candidatus Saganbacteria bacterium</name>
    <dbReference type="NCBI Taxonomy" id="2575572"/>
    <lineage>
        <taxon>Bacteria</taxon>
        <taxon>Bacillati</taxon>
        <taxon>Saganbacteria</taxon>
    </lineage>
</organism>
<dbReference type="NCBIfam" id="TIGR01951">
    <property type="entry name" value="nusB"/>
    <property type="match status" value="1"/>
</dbReference>
<evidence type="ECO:0000256" key="2">
    <source>
        <dbReference type="ARBA" id="ARBA00022814"/>
    </source>
</evidence>
<evidence type="ECO:0000259" key="7">
    <source>
        <dbReference type="Pfam" id="PF01029"/>
    </source>
</evidence>